<dbReference type="PANTHER" id="PTHR38786:SF1">
    <property type="entry name" value="FLAGELLAR FLIJ PROTEIN"/>
    <property type="match status" value="1"/>
</dbReference>
<dbReference type="GO" id="GO:0006935">
    <property type="term" value="P:chemotaxis"/>
    <property type="evidence" value="ECO:0007669"/>
    <property type="project" value="UniProtKB-KW"/>
</dbReference>
<name>A0A1E2VBB8_9GAMM</name>
<dbReference type="GO" id="GO:0071973">
    <property type="term" value="P:bacterial-type flagellum-dependent cell motility"/>
    <property type="evidence" value="ECO:0007669"/>
    <property type="project" value="InterPro"/>
</dbReference>
<dbReference type="GO" id="GO:0003774">
    <property type="term" value="F:cytoskeletal motor activity"/>
    <property type="evidence" value="ECO:0007669"/>
    <property type="project" value="InterPro"/>
</dbReference>
<evidence type="ECO:0000256" key="8">
    <source>
        <dbReference type="ARBA" id="ARBA00022927"/>
    </source>
</evidence>
<keyword evidence="9" id="KW-0472">Membrane</keyword>
<evidence type="ECO:0000256" key="4">
    <source>
        <dbReference type="ARBA" id="ARBA00022448"/>
    </source>
</evidence>
<keyword evidence="6" id="KW-0145">Chemotaxis</keyword>
<keyword evidence="11" id="KW-0175">Coiled coil</keyword>
<evidence type="ECO:0000256" key="9">
    <source>
        <dbReference type="ARBA" id="ARBA00023136"/>
    </source>
</evidence>
<keyword evidence="12" id="KW-0969">Cilium</keyword>
<dbReference type="Proteomes" id="UP000094291">
    <property type="component" value="Unassembled WGS sequence"/>
</dbReference>
<feature type="coiled-coil region" evidence="11">
    <location>
        <begin position="75"/>
        <end position="137"/>
    </location>
</feature>
<evidence type="ECO:0000313" key="12">
    <source>
        <dbReference type="EMBL" id="ODC04152.1"/>
    </source>
</evidence>
<comment type="caution">
    <text evidence="12">The sequence shown here is derived from an EMBL/GenBank/DDBJ whole genome shotgun (WGS) entry which is preliminary data.</text>
</comment>
<dbReference type="InterPro" id="IPR053716">
    <property type="entry name" value="Flag_assembly_chemotaxis_eff"/>
</dbReference>
<evidence type="ECO:0000256" key="7">
    <source>
        <dbReference type="ARBA" id="ARBA00022795"/>
    </source>
</evidence>
<keyword evidence="13" id="KW-1185">Reference proteome</keyword>
<keyword evidence="12" id="KW-0966">Cell projection</keyword>
<dbReference type="GO" id="GO:0044781">
    <property type="term" value="P:bacterial-type flagellum organization"/>
    <property type="evidence" value="ECO:0007669"/>
    <property type="project" value="UniProtKB-KW"/>
</dbReference>
<dbReference type="STRING" id="197479.BFW38_12075"/>
<protein>
    <recommendedName>
        <fullName evidence="3">Flagellar FliJ protein</fullName>
    </recommendedName>
</protein>
<dbReference type="GO" id="GO:0009288">
    <property type="term" value="C:bacterial-type flagellum"/>
    <property type="evidence" value="ECO:0007669"/>
    <property type="project" value="InterPro"/>
</dbReference>
<sequence length="150" mass="18135">MASSHRLLPVLRLEKQKEDQAALALGYLNQQIDQERSTLSQLENYQREYLDMMSQNGQAGQVVNIQSMMRYQQFVERLEKAQHQQNDQIAQLYRQHEQVKAHWVEKRARVKALENLIERDQQKAQQFELKREQKQLDEFSNYRFARQSRW</sequence>
<keyword evidence="4" id="KW-0813">Transport</keyword>
<evidence type="ECO:0000256" key="11">
    <source>
        <dbReference type="SAM" id="Coils"/>
    </source>
</evidence>
<reference evidence="12 13" key="1">
    <citation type="submission" date="2016-08" db="EMBL/GenBank/DDBJ databases">
        <authorList>
            <person name="Seilhamer J.J."/>
        </authorList>
    </citation>
    <scope>NUCLEOTIDE SEQUENCE [LARGE SCALE GENOMIC DNA]</scope>
    <source>
        <strain evidence="12 13">PH27A</strain>
    </source>
</reference>
<dbReference type="Gene3D" id="1.10.287.1700">
    <property type="match status" value="1"/>
</dbReference>
<dbReference type="Pfam" id="PF02050">
    <property type="entry name" value="FliJ"/>
    <property type="match status" value="1"/>
</dbReference>
<keyword evidence="12" id="KW-0282">Flagellum</keyword>
<dbReference type="InterPro" id="IPR012823">
    <property type="entry name" value="Flagell_FliJ"/>
</dbReference>
<dbReference type="GO" id="GO:0005886">
    <property type="term" value="C:plasma membrane"/>
    <property type="evidence" value="ECO:0007669"/>
    <property type="project" value="UniProtKB-SubCell"/>
</dbReference>
<evidence type="ECO:0000256" key="1">
    <source>
        <dbReference type="ARBA" id="ARBA00004413"/>
    </source>
</evidence>
<keyword evidence="7" id="KW-1005">Bacterial flagellum biogenesis</keyword>
<comment type="subcellular location">
    <subcellularLocation>
        <location evidence="1">Cell membrane</location>
        <topology evidence="1">Peripheral membrane protein</topology>
        <orientation evidence="1">Cytoplasmic side</orientation>
    </subcellularLocation>
</comment>
<evidence type="ECO:0000256" key="10">
    <source>
        <dbReference type="ARBA" id="ARBA00023225"/>
    </source>
</evidence>
<comment type="similarity">
    <text evidence="2">Belongs to the FliJ family.</text>
</comment>
<keyword evidence="8" id="KW-0653">Protein transport</keyword>
<proteinExistence type="inferred from homology"/>
<dbReference type="PRINTS" id="PR01004">
    <property type="entry name" value="FLGFLIJ"/>
</dbReference>
<evidence type="ECO:0000256" key="6">
    <source>
        <dbReference type="ARBA" id="ARBA00022500"/>
    </source>
</evidence>
<keyword evidence="5" id="KW-1003">Cell membrane</keyword>
<dbReference type="PANTHER" id="PTHR38786">
    <property type="entry name" value="FLAGELLAR FLIJ PROTEIN"/>
    <property type="match status" value="1"/>
</dbReference>
<evidence type="ECO:0000313" key="13">
    <source>
        <dbReference type="Proteomes" id="UP000094291"/>
    </source>
</evidence>
<gene>
    <name evidence="12" type="ORF">BFW38_12075</name>
</gene>
<evidence type="ECO:0000256" key="2">
    <source>
        <dbReference type="ARBA" id="ARBA00010004"/>
    </source>
</evidence>
<dbReference type="EMBL" id="MDTQ01000001">
    <property type="protein sequence ID" value="ODC04152.1"/>
    <property type="molecule type" value="Genomic_DNA"/>
</dbReference>
<dbReference type="AlphaFoldDB" id="A0A1E2VBB8"/>
<dbReference type="RefSeq" id="WP_068999033.1">
    <property type="nucleotide sequence ID" value="NZ_MDTQ01000001.1"/>
</dbReference>
<organism evidence="12 13">
    <name type="scientific">Terasakiispira papahanaumokuakeensis</name>
    <dbReference type="NCBI Taxonomy" id="197479"/>
    <lineage>
        <taxon>Bacteria</taxon>
        <taxon>Pseudomonadati</taxon>
        <taxon>Pseudomonadota</taxon>
        <taxon>Gammaproteobacteria</taxon>
        <taxon>Oceanospirillales</taxon>
        <taxon>Terasakiispira</taxon>
    </lineage>
</organism>
<keyword evidence="10" id="KW-1006">Bacterial flagellum protein export</keyword>
<dbReference type="GO" id="GO:0015031">
    <property type="term" value="P:protein transport"/>
    <property type="evidence" value="ECO:0007669"/>
    <property type="project" value="UniProtKB-KW"/>
</dbReference>
<dbReference type="InterPro" id="IPR052570">
    <property type="entry name" value="FliJ"/>
</dbReference>
<dbReference type="NCBIfam" id="TIGR02473">
    <property type="entry name" value="flagell_FliJ"/>
    <property type="match status" value="1"/>
</dbReference>
<dbReference type="InterPro" id="IPR018006">
    <property type="entry name" value="Flag_FliJ_proteobac"/>
</dbReference>
<evidence type="ECO:0000256" key="5">
    <source>
        <dbReference type="ARBA" id="ARBA00022475"/>
    </source>
</evidence>
<dbReference type="OrthoDB" id="6118332at2"/>
<accession>A0A1E2VBB8</accession>
<evidence type="ECO:0000256" key="3">
    <source>
        <dbReference type="ARBA" id="ARBA00020392"/>
    </source>
</evidence>